<feature type="region of interest" description="Disordered" evidence="5">
    <location>
        <begin position="281"/>
        <end position="300"/>
    </location>
</feature>
<comment type="caution">
    <text evidence="7">The sequence shown here is derived from an EMBL/GenBank/DDBJ whole genome shotgun (WGS) entry which is preliminary data.</text>
</comment>
<dbReference type="Proteomes" id="UP000266861">
    <property type="component" value="Unassembled WGS sequence"/>
</dbReference>
<evidence type="ECO:0000256" key="1">
    <source>
        <dbReference type="ARBA" id="ARBA00004604"/>
    </source>
</evidence>
<dbReference type="STRING" id="1348612.A0A397JBP2"/>
<feature type="domain" description="Brix" evidence="6">
    <location>
        <begin position="27"/>
        <end position="231"/>
    </location>
</feature>
<sequence length="300" mass="34651">MLKIAPKNARTKRILQKREPKIEENVKTAIFIRGNKTNQIVNEALTDLCNLKKPYSIKFSKKNNIRPFEDETSLEFFCQKNDASLFVIGSHSKKKPNNLVFVRMFDGQVLDMIEVGIEKSIPIKDFKTRKCSIDVKPLFIFNGELFESSQIHKTFKNMLLDVYRGKTVKSIDLKGLEHVISVTAVSDNKIYFRVYIVQMTKSGQKTPRIELEEMGPSFNFILKRTKFAKEEVHKQATKVPRTLKPKKEKNVNVNEMGDVVGRIHVGKQDLSKLQTRKIKGLKRGTDDDFEKTTQDKKQKI</sequence>
<dbReference type="GO" id="GO:0005730">
    <property type="term" value="C:nucleolus"/>
    <property type="evidence" value="ECO:0007669"/>
    <property type="project" value="UniProtKB-SubCell"/>
</dbReference>
<evidence type="ECO:0000256" key="5">
    <source>
        <dbReference type="SAM" id="MobiDB-lite"/>
    </source>
</evidence>
<dbReference type="SMART" id="SM00879">
    <property type="entry name" value="Brix"/>
    <property type="match status" value="1"/>
</dbReference>
<proteinExistence type="inferred from homology"/>
<dbReference type="PANTHER" id="PTHR12728">
    <property type="entry name" value="BRIX DOMAIN CONTAINING PROTEIN"/>
    <property type="match status" value="1"/>
</dbReference>
<dbReference type="Pfam" id="PF04427">
    <property type="entry name" value="Brix"/>
    <property type="match status" value="1"/>
</dbReference>
<dbReference type="GO" id="GO:0000463">
    <property type="term" value="P:maturation of LSU-rRNA from tricistronic rRNA transcript (SSU-rRNA, 5.8S rRNA, LSU-rRNA)"/>
    <property type="evidence" value="ECO:0007669"/>
    <property type="project" value="TreeGrafter"/>
</dbReference>
<feature type="compositionally biased region" description="Basic and acidic residues" evidence="5">
    <location>
        <begin position="283"/>
        <end position="300"/>
    </location>
</feature>
<accession>A0A397JBP2</accession>
<dbReference type="PANTHER" id="PTHR12728:SF0">
    <property type="entry name" value="RIBOSOME PRODUCTION FACTOR 2 HOMOLOG"/>
    <property type="match status" value="1"/>
</dbReference>
<gene>
    <name evidence="7" type="ORF">Glove_113g47</name>
</gene>
<reference evidence="7 8" key="1">
    <citation type="submission" date="2018-08" db="EMBL/GenBank/DDBJ databases">
        <title>Genome and evolution of the arbuscular mycorrhizal fungus Diversispora epigaea (formerly Glomus versiforme) and its bacterial endosymbionts.</title>
        <authorList>
            <person name="Sun X."/>
            <person name="Fei Z."/>
            <person name="Harrison M."/>
        </authorList>
    </citation>
    <scope>NUCLEOTIDE SEQUENCE [LARGE SCALE GENOMIC DNA]</scope>
    <source>
        <strain evidence="7 8">IT104</strain>
    </source>
</reference>
<evidence type="ECO:0000256" key="3">
    <source>
        <dbReference type="ARBA" id="ARBA00023242"/>
    </source>
</evidence>
<dbReference type="GO" id="GO:0019843">
    <property type="term" value="F:rRNA binding"/>
    <property type="evidence" value="ECO:0007669"/>
    <property type="project" value="UniProtKB-UniRule"/>
</dbReference>
<dbReference type="PROSITE" id="PS50833">
    <property type="entry name" value="BRIX"/>
    <property type="match status" value="1"/>
</dbReference>
<comment type="subcellular location">
    <subcellularLocation>
        <location evidence="1 4">Nucleus</location>
        <location evidence="1 4">Nucleolus</location>
    </subcellularLocation>
</comment>
<evidence type="ECO:0000256" key="2">
    <source>
        <dbReference type="ARBA" id="ARBA00010782"/>
    </source>
</evidence>
<dbReference type="InterPro" id="IPR007109">
    <property type="entry name" value="Brix"/>
</dbReference>
<evidence type="ECO:0000259" key="6">
    <source>
        <dbReference type="PROSITE" id="PS50833"/>
    </source>
</evidence>
<dbReference type="GO" id="GO:0000027">
    <property type="term" value="P:ribosomal large subunit assembly"/>
    <property type="evidence" value="ECO:0007669"/>
    <property type="project" value="InterPro"/>
</dbReference>
<dbReference type="OrthoDB" id="407658at2759"/>
<dbReference type="AlphaFoldDB" id="A0A397JBP2"/>
<organism evidence="7 8">
    <name type="scientific">Diversispora epigaea</name>
    <dbReference type="NCBI Taxonomy" id="1348612"/>
    <lineage>
        <taxon>Eukaryota</taxon>
        <taxon>Fungi</taxon>
        <taxon>Fungi incertae sedis</taxon>
        <taxon>Mucoromycota</taxon>
        <taxon>Glomeromycotina</taxon>
        <taxon>Glomeromycetes</taxon>
        <taxon>Diversisporales</taxon>
        <taxon>Diversisporaceae</taxon>
        <taxon>Diversispora</taxon>
    </lineage>
</organism>
<dbReference type="InterPro" id="IPR039770">
    <property type="entry name" value="Rpf2"/>
</dbReference>
<evidence type="ECO:0000313" key="8">
    <source>
        <dbReference type="Proteomes" id="UP000266861"/>
    </source>
</evidence>
<evidence type="ECO:0000256" key="4">
    <source>
        <dbReference type="RuleBase" id="RU367086"/>
    </source>
</evidence>
<name>A0A397JBP2_9GLOM</name>
<dbReference type="EMBL" id="PQFF01000105">
    <property type="protein sequence ID" value="RHZ82180.1"/>
    <property type="molecule type" value="Genomic_DNA"/>
</dbReference>
<keyword evidence="8" id="KW-1185">Reference proteome</keyword>
<keyword evidence="3 4" id="KW-0539">Nucleus</keyword>
<comment type="similarity">
    <text evidence="2 4">Belongs to the RPF2 family.</text>
</comment>
<evidence type="ECO:0000313" key="7">
    <source>
        <dbReference type="EMBL" id="RHZ82180.1"/>
    </source>
</evidence>
<protein>
    <recommendedName>
        <fullName evidence="4">Ribosome production factor 2 homolog</fullName>
    </recommendedName>
    <alternativeName>
        <fullName evidence="4">Ribosome biogenesis protein RPF2 homolog</fullName>
    </alternativeName>
</protein>